<comment type="similarity">
    <text evidence="9">Belongs to the Clp1 family. Clp1 subfamily.</text>
</comment>
<sequence>MRYSLLTRARATAFAQLPTSADDNKLQTTTIKMALPGLSLPGLGLQSSTTPVYGAVAPPPAEEVARKENLPAQSEWRFEVAFGRPYSIKLLTGHAELFGVELAPSQTYNLSGYKGAIFTWQGCQLEITGEAESEYSAQETEYAVEWLNLHGMLETARDEAPADGGPRVMVVGPDNAGKSSLVRSVAAWAVKAGRTPTVVNLDPREGLLSPPASFTAVTVGSQLDVETGFGIAPISGPIVTPTKNPLIYSFPYAASSEKPDVYKAVITRMALSVTNKMEEDSAAKRSGFIIDTPGSLNDPRSNYELLHHVVSEFSINVIITTGSEKLLNDLNRRFGPGKGGDENIHVLRVTKPGGAVERDQACMRQLRTAQVRQYFFGSSKEPLNPHSHSLTYGELNIYRARSAAEQTAATGFGADNDDDDYDPAMSSTPIPSNALFEKVTPSVAMTGSMLAIKFCSGNSSEDSIRDSAVMGFLYVADVDESKKKVRFLAPHPQRWGDRALMWGSWPEAVPDLVT</sequence>
<feature type="domain" description="Clp1 P-loop" evidence="13">
    <location>
        <begin position="172"/>
        <end position="376"/>
    </location>
</feature>
<evidence type="ECO:0000256" key="1">
    <source>
        <dbReference type="ARBA" id="ARBA00003798"/>
    </source>
</evidence>
<proteinExistence type="inferred from homology"/>
<dbReference type="GO" id="GO:0005524">
    <property type="term" value="F:ATP binding"/>
    <property type="evidence" value="ECO:0007669"/>
    <property type="project" value="UniProtKB-UniRule"/>
</dbReference>
<comment type="subunit">
    <text evidence="9">Component of a pre-mRNA cleavage factor complex. Interacts directly with PCF11.</text>
</comment>
<dbReference type="GO" id="GO:0006388">
    <property type="term" value="P:tRNA splicing, via endonucleolytic cleavage and ligation"/>
    <property type="evidence" value="ECO:0007669"/>
    <property type="project" value="TreeGrafter"/>
</dbReference>
<protein>
    <recommendedName>
        <fullName evidence="4">Polynucleotide 5'-hydroxyl-kinase GRC3</fullName>
    </recommendedName>
    <alternativeName>
        <fullName evidence="3">Polynucleotide 5'-hydroxyl-kinase grc3</fullName>
    </alternativeName>
</protein>
<evidence type="ECO:0000259" key="13">
    <source>
        <dbReference type="Pfam" id="PF16575"/>
    </source>
</evidence>
<feature type="binding site" evidence="9">
    <location>
        <position position="114"/>
    </location>
    <ligand>
        <name>ATP</name>
        <dbReference type="ChEBI" id="CHEBI:30616"/>
    </ligand>
</feature>
<comment type="subcellular location">
    <subcellularLocation>
        <location evidence="2 9">Nucleus</location>
    </subcellularLocation>
</comment>
<keyword evidence="6 9" id="KW-0547">Nucleotide-binding</keyword>
<reference evidence="14 15" key="1">
    <citation type="journal article" date="2018" name="BMC Genomics">
        <title>Genomic evidence for intraspecific hybridization in a clonal and extremely halotolerant yeast.</title>
        <authorList>
            <person name="Gostincar C."/>
            <person name="Stajich J.E."/>
            <person name="Zupancic J."/>
            <person name="Zalar P."/>
            <person name="Gunde-Cimerman N."/>
        </authorList>
    </citation>
    <scope>NUCLEOTIDE SEQUENCE [LARGE SCALE GENOMIC DNA]</scope>
    <source>
        <strain evidence="14 15">EXF-6654</strain>
    </source>
</reference>
<dbReference type="Gene3D" id="2.60.120.1030">
    <property type="entry name" value="Clp1, DNA binding domain"/>
    <property type="match status" value="1"/>
</dbReference>
<organism evidence="14 15">
    <name type="scientific">Hortaea werneckii</name>
    <name type="common">Black yeast</name>
    <name type="synonym">Cladosporium werneckii</name>
    <dbReference type="NCBI Taxonomy" id="91943"/>
    <lineage>
        <taxon>Eukaryota</taxon>
        <taxon>Fungi</taxon>
        <taxon>Dikarya</taxon>
        <taxon>Ascomycota</taxon>
        <taxon>Pezizomycotina</taxon>
        <taxon>Dothideomycetes</taxon>
        <taxon>Dothideomycetidae</taxon>
        <taxon>Mycosphaerellales</taxon>
        <taxon>Teratosphaeriaceae</taxon>
        <taxon>Hortaea</taxon>
    </lineage>
</organism>
<evidence type="ECO:0000256" key="3">
    <source>
        <dbReference type="ARBA" id="ARBA00018706"/>
    </source>
</evidence>
<dbReference type="InterPro" id="IPR045116">
    <property type="entry name" value="Clp1/Grc3"/>
</dbReference>
<comment type="caution">
    <text evidence="14">The sequence shown here is derived from an EMBL/GenBank/DDBJ whole genome shotgun (WGS) entry which is preliminary data.</text>
</comment>
<dbReference type="InterPro" id="IPR038239">
    <property type="entry name" value="Clp1_N_sf"/>
</dbReference>
<dbReference type="InterPro" id="IPR010655">
    <property type="entry name" value="Clp1_C"/>
</dbReference>
<dbReference type="PANTHER" id="PTHR12755:SF6">
    <property type="entry name" value="POLYRIBONUCLEOTIDE 5'-HYDROXYL-KINASE CLP1"/>
    <property type="match status" value="1"/>
</dbReference>
<dbReference type="GO" id="GO:0051731">
    <property type="term" value="F:polynucleotide 5'-hydroxyl-kinase activity"/>
    <property type="evidence" value="ECO:0007669"/>
    <property type="project" value="InterPro"/>
</dbReference>
<evidence type="ECO:0000256" key="5">
    <source>
        <dbReference type="ARBA" id="ARBA00022664"/>
    </source>
</evidence>
<keyword evidence="5 9" id="KW-0507">mRNA processing</keyword>
<evidence type="ECO:0000256" key="8">
    <source>
        <dbReference type="ARBA" id="ARBA00023242"/>
    </source>
</evidence>
<evidence type="ECO:0000256" key="6">
    <source>
        <dbReference type="ARBA" id="ARBA00022741"/>
    </source>
</evidence>
<feature type="binding site" evidence="9">
    <location>
        <position position="75"/>
    </location>
    <ligand>
        <name>ATP</name>
        <dbReference type="ChEBI" id="CHEBI:30616"/>
    </ligand>
</feature>
<dbReference type="InterPro" id="IPR038238">
    <property type="entry name" value="Clp1_C_sf"/>
</dbReference>
<feature type="region of interest" description="Disordered" evidence="10">
    <location>
        <begin position="410"/>
        <end position="432"/>
    </location>
</feature>
<feature type="domain" description="Clp1 N-terminal" evidence="12">
    <location>
        <begin position="70"/>
        <end position="160"/>
    </location>
</feature>
<comment type="function">
    <text evidence="9">Required for endonucleolytic cleavage during polyadenylation-dependent pre-mRNA 3'-end formation.</text>
</comment>
<evidence type="ECO:0000256" key="4">
    <source>
        <dbReference type="ARBA" id="ARBA00019824"/>
    </source>
</evidence>
<evidence type="ECO:0000313" key="15">
    <source>
        <dbReference type="Proteomes" id="UP000282582"/>
    </source>
</evidence>
<dbReference type="Proteomes" id="UP000282582">
    <property type="component" value="Unassembled WGS sequence"/>
</dbReference>
<evidence type="ECO:0000256" key="7">
    <source>
        <dbReference type="ARBA" id="ARBA00022840"/>
    </source>
</evidence>
<dbReference type="EMBL" id="QWIK01000368">
    <property type="protein sequence ID" value="RMY07437.1"/>
    <property type="molecule type" value="Genomic_DNA"/>
</dbReference>
<keyword evidence="8 9" id="KW-0539">Nucleus</keyword>
<dbReference type="Pfam" id="PF16573">
    <property type="entry name" value="CLP1_N"/>
    <property type="match status" value="1"/>
</dbReference>
<evidence type="ECO:0000313" key="14">
    <source>
        <dbReference type="EMBL" id="RMY07437.1"/>
    </source>
</evidence>
<comment type="function">
    <text evidence="1">Polynucleotide 5'-kinase involved in rRNA processing.</text>
</comment>
<dbReference type="AlphaFoldDB" id="A0A3M6YX09"/>
<name>A0A3M6YX09_HORWE</name>
<dbReference type="Gene3D" id="3.40.50.300">
    <property type="entry name" value="P-loop containing nucleotide triphosphate hydrolases"/>
    <property type="match status" value="1"/>
</dbReference>
<dbReference type="PANTHER" id="PTHR12755">
    <property type="entry name" value="CLEAVAGE/POLYADENYLATION FACTOR IA SUBUNIT CLP1P"/>
    <property type="match status" value="1"/>
</dbReference>
<dbReference type="Gene3D" id="2.40.30.330">
    <property type="entry name" value="Pre-mRNA cleavage complex subunit Clp1, C-terminal domain"/>
    <property type="match status" value="1"/>
</dbReference>
<evidence type="ECO:0000256" key="9">
    <source>
        <dbReference type="HAMAP-Rule" id="MF_03035"/>
    </source>
</evidence>
<dbReference type="Pfam" id="PF16575">
    <property type="entry name" value="CLP1_P"/>
    <property type="match status" value="1"/>
</dbReference>
<gene>
    <name evidence="9" type="primary">CLP1</name>
    <name evidence="14" type="ORF">D0868_05355</name>
</gene>
<evidence type="ECO:0000256" key="10">
    <source>
        <dbReference type="SAM" id="MobiDB-lite"/>
    </source>
</evidence>
<accession>A0A3M6YX09</accession>
<feature type="domain" description="Clp1 C-terminal" evidence="11">
    <location>
        <begin position="383"/>
        <end position="507"/>
    </location>
</feature>
<dbReference type="InterPro" id="IPR027417">
    <property type="entry name" value="P-loop_NTPase"/>
</dbReference>
<dbReference type="FunFam" id="2.60.120.1030:FF:000001">
    <property type="entry name" value="Protein CLP1 homolog 5"/>
    <property type="match status" value="1"/>
</dbReference>
<feature type="binding site" evidence="9">
    <location>
        <begin position="175"/>
        <end position="180"/>
    </location>
    <ligand>
        <name>ATP</name>
        <dbReference type="ChEBI" id="CHEBI:30616"/>
    </ligand>
</feature>
<dbReference type="HAMAP" id="MF_03035">
    <property type="entry name" value="Clp1"/>
    <property type="match status" value="1"/>
</dbReference>
<dbReference type="GO" id="GO:0031124">
    <property type="term" value="P:mRNA 3'-end processing"/>
    <property type="evidence" value="ECO:0007669"/>
    <property type="project" value="UniProtKB-UniRule"/>
</dbReference>
<dbReference type="SUPFAM" id="SSF52540">
    <property type="entry name" value="P-loop containing nucleoside triphosphate hydrolases"/>
    <property type="match status" value="1"/>
</dbReference>
<dbReference type="Pfam" id="PF06807">
    <property type="entry name" value="Clp1"/>
    <property type="match status" value="1"/>
</dbReference>
<evidence type="ECO:0000259" key="11">
    <source>
        <dbReference type="Pfam" id="PF06807"/>
    </source>
</evidence>
<keyword evidence="7 9" id="KW-0067">ATP-binding</keyword>
<dbReference type="InterPro" id="IPR028606">
    <property type="entry name" value="Clp1"/>
</dbReference>
<dbReference type="InterPro" id="IPR032319">
    <property type="entry name" value="CLP1_P"/>
</dbReference>
<dbReference type="InterPro" id="IPR032324">
    <property type="entry name" value="Clp1_N"/>
</dbReference>
<evidence type="ECO:0000259" key="12">
    <source>
        <dbReference type="Pfam" id="PF16573"/>
    </source>
</evidence>
<dbReference type="GO" id="GO:0005849">
    <property type="term" value="C:mRNA cleavage factor complex"/>
    <property type="evidence" value="ECO:0007669"/>
    <property type="project" value="UniProtKB-UniRule"/>
</dbReference>
<evidence type="ECO:0000256" key="2">
    <source>
        <dbReference type="ARBA" id="ARBA00004123"/>
    </source>
</evidence>